<accession>A0A1D1USL4</accession>
<evidence type="ECO:0000256" key="1">
    <source>
        <dbReference type="SAM" id="MobiDB-lite"/>
    </source>
</evidence>
<dbReference type="EMBL" id="BDGG01000002">
    <property type="protein sequence ID" value="GAU92674.1"/>
    <property type="molecule type" value="Genomic_DNA"/>
</dbReference>
<proteinExistence type="predicted"/>
<dbReference type="AlphaFoldDB" id="A0A1D1USL4"/>
<keyword evidence="3" id="KW-1185">Reference proteome</keyword>
<evidence type="ECO:0000313" key="2">
    <source>
        <dbReference type="EMBL" id="GAU92674.1"/>
    </source>
</evidence>
<reference evidence="2 3" key="1">
    <citation type="journal article" date="2016" name="Nat. Commun.">
        <title>Extremotolerant tardigrade genome and improved radiotolerance of human cultured cells by tardigrade-unique protein.</title>
        <authorList>
            <person name="Hashimoto T."/>
            <person name="Horikawa D.D."/>
            <person name="Saito Y."/>
            <person name="Kuwahara H."/>
            <person name="Kozuka-Hata H."/>
            <person name="Shin-I T."/>
            <person name="Minakuchi Y."/>
            <person name="Ohishi K."/>
            <person name="Motoyama A."/>
            <person name="Aizu T."/>
            <person name="Enomoto A."/>
            <person name="Kondo K."/>
            <person name="Tanaka S."/>
            <person name="Hara Y."/>
            <person name="Koshikawa S."/>
            <person name="Sagara H."/>
            <person name="Miura T."/>
            <person name="Yokobori S."/>
            <person name="Miyagawa K."/>
            <person name="Suzuki Y."/>
            <person name="Kubo T."/>
            <person name="Oyama M."/>
            <person name="Kohara Y."/>
            <person name="Fujiyama A."/>
            <person name="Arakawa K."/>
            <person name="Katayama T."/>
            <person name="Toyoda A."/>
            <person name="Kunieda T."/>
        </authorList>
    </citation>
    <scope>NUCLEOTIDE SEQUENCE [LARGE SCALE GENOMIC DNA]</scope>
    <source>
        <strain evidence="2 3">YOKOZUNA-1</strain>
    </source>
</reference>
<dbReference type="Proteomes" id="UP000186922">
    <property type="component" value="Unassembled WGS sequence"/>
</dbReference>
<gene>
    <name evidence="2" type="primary">RvY_04723-1</name>
    <name evidence="2" type="synonym">RvY_04723.1</name>
    <name evidence="2" type="ORF">RvY_04723</name>
</gene>
<evidence type="ECO:0000313" key="3">
    <source>
        <dbReference type="Proteomes" id="UP000186922"/>
    </source>
</evidence>
<organism evidence="2 3">
    <name type="scientific">Ramazzottius varieornatus</name>
    <name type="common">Water bear</name>
    <name type="synonym">Tardigrade</name>
    <dbReference type="NCBI Taxonomy" id="947166"/>
    <lineage>
        <taxon>Eukaryota</taxon>
        <taxon>Metazoa</taxon>
        <taxon>Ecdysozoa</taxon>
        <taxon>Tardigrada</taxon>
        <taxon>Eutardigrada</taxon>
        <taxon>Parachela</taxon>
        <taxon>Hypsibioidea</taxon>
        <taxon>Ramazzottiidae</taxon>
        <taxon>Ramazzottius</taxon>
    </lineage>
</organism>
<name>A0A1D1USL4_RAMVA</name>
<sequence length="162" mass="18075">MEGRQRIVRGEAAPDVEDKLGQMKQKLSSLDFIDAIDKELELSQADNVAAKYARNDVVSSMRELRFPSSPSRYSAGSVHSGPPRFLSDPSENDSLHCQIMDLEAGFTRLSKLMGQPVDNNIPESQRAALLRREKSAPDQELSPIEDPLTFDFRRAKSQGRVS</sequence>
<protein>
    <submittedName>
        <fullName evidence="2">Uncharacterized protein</fullName>
    </submittedName>
</protein>
<comment type="caution">
    <text evidence="2">The sequence shown here is derived from an EMBL/GenBank/DDBJ whole genome shotgun (WGS) entry which is preliminary data.</text>
</comment>
<feature type="region of interest" description="Disordered" evidence="1">
    <location>
        <begin position="66"/>
        <end position="92"/>
    </location>
</feature>
<feature type="region of interest" description="Disordered" evidence="1">
    <location>
        <begin position="132"/>
        <end position="162"/>
    </location>
</feature>